<protein>
    <submittedName>
        <fullName evidence="1">ABC-type Zn uptake system ZnuABC Zn-binding protein ZnuA</fullName>
    </submittedName>
</protein>
<dbReference type="InterPro" id="IPR050492">
    <property type="entry name" value="Bact_metal-bind_prot9"/>
</dbReference>
<dbReference type="Proteomes" id="UP000249538">
    <property type="component" value="Unassembled WGS sequence"/>
</dbReference>
<comment type="caution">
    <text evidence="1">The sequence shown here is derived from an EMBL/GenBank/DDBJ whole genome shotgun (WGS) entry which is preliminary data.</text>
</comment>
<organism evidence="1 2">
    <name type="scientific">Cereibacter changlensis</name>
    <dbReference type="NCBI Taxonomy" id="402884"/>
    <lineage>
        <taxon>Bacteria</taxon>
        <taxon>Pseudomonadati</taxon>
        <taxon>Pseudomonadota</taxon>
        <taxon>Alphaproteobacteria</taxon>
        <taxon>Rhodobacterales</taxon>
        <taxon>Paracoccaceae</taxon>
        <taxon>Cereibacter</taxon>
    </lineage>
</organism>
<dbReference type="PANTHER" id="PTHR42953">
    <property type="entry name" value="HIGH-AFFINITY ZINC UPTAKE SYSTEM PROTEIN ZNUA-RELATED"/>
    <property type="match status" value="1"/>
</dbReference>
<dbReference type="GO" id="GO:0030001">
    <property type="term" value="P:metal ion transport"/>
    <property type="evidence" value="ECO:0007669"/>
    <property type="project" value="InterPro"/>
</dbReference>
<evidence type="ECO:0000313" key="2">
    <source>
        <dbReference type="Proteomes" id="UP000249538"/>
    </source>
</evidence>
<name>A0A2W7RDD0_9RHOB</name>
<gene>
    <name evidence="1" type="ORF">LX76_01389</name>
</gene>
<proteinExistence type="predicted"/>
<sequence length="289" mass="30537">MASPARAETLLTAHPAATALARTLTAGTGVEVTAVAPEGLPASRLPSYLGGRGREMLERAAGTADAVLTLRSLWPADPLYPAARRANIRIVELDAAMPLDRRLPGIALLDPDPADLALYAMLGLEPMPPAGEETAPWLSPTRLGEMGEIAAADLERLSPGDAPAIRANLARLKQDLRQVKTRADLALADLANPEVVSFSPQFGYLLADLGLELRATVIAAPREWTPERAGLMAQWMQDEGIMTALATRELPELLMQALDAGGRSVVILDSLPGDDLAADIAGNIARLAQ</sequence>
<reference evidence="1 2" key="1">
    <citation type="submission" date="2018-06" db="EMBL/GenBank/DDBJ databases">
        <title>Genomic Encyclopedia of Archaeal and Bacterial Type Strains, Phase II (KMG-II): from individual species to whole genera.</title>
        <authorList>
            <person name="Goeker M."/>
        </authorList>
    </citation>
    <scope>NUCLEOTIDE SEQUENCE [LARGE SCALE GENOMIC DNA]</scope>
    <source>
        <strain evidence="1 2">DSM 18774</strain>
    </source>
</reference>
<dbReference type="Pfam" id="PF01297">
    <property type="entry name" value="ZnuA"/>
    <property type="match status" value="1"/>
</dbReference>
<dbReference type="AlphaFoldDB" id="A0A2W7RDD0"/>
<dbReference type="PANTHER" id="PTHR42953:SF4">
    <property type="entry name" value="METAL ABC TRANSPORTER SUBSTRATE-BINDING PROTEIN"/>
    <property type="match status" value="1"/>
</dbReference>
<dbReference type="SUPFAM" id="SSF53807">
    <property type="entry name" value="Helical backbone' metal receptor"/>
    <property type="match status" value="1"/>
</dbReference>
<accession>A0A2W7RDD0</accession>
<dbReference type="InterPro" id="IPR006127">
    <property type="entry name" value="ZnuA-like"/>
</dbReference>
<dbReference type="GO" id="GO:0046872">
    <property type="term" value="F:metal ion binding"/>
    <property type="evidence" value="ECO:0007669"/>
    <property type="project" value="InterPro"/>
</dbReference>
<evidence type="ECO:0000313" key="1">
    <source>
        <dbReference type="EMBL" id="PZX56360.1"/>
    </source>
</evidence>
<dbReference type="EMBL" id="QKZS01000003">
    <property type="protein sequence ID" value="PZX56360.1"/>
    <property type="molecule type" value="Genomic_DNA"/>
</dbReference>